<reference evidence="1" key="1">
    <citation type="journal article" date="2023" name="IScience">
        <title>Live-bearing cockroach genome reveals convergent evolutionary mechanisms linked to viviparity in insects and beyond.</title>
        <authorList>
            <person name="Fouks B."/>
            <person name="Harrison M.C."/>
            <person name="Mikhailova A.A."/>
            <person name="Marchal E."/>
            <person name="English S."/>
            <person name="Carruthers M."/>
            <person name="Jennings E.C."/>
            <person name="Chiamaka E.L."/>
            <person name="Frigard R.A."/>
            <person name="Pippel M."/>
            <person name="Attardo G.M."/>
            <person name="Benoit J.B."/>
            <person name="Bornberg-Bauer E."/>
            <person name="Tobe S.S."/>
        </authorList>
    </citation>
    <scope>NUCLEOTIDE SEQUENCE</scope>
    <source>
        <strain evidence="1">Stay&amp;Tobe</strain>
    </source>
</reference>
<dbReference type="AlphaFoldDB" id="A0AAD8E2E1"/>
<keyword evidence="2" id="KW-1185">Reference proteome</keyword>
<comment type="caution">
    <text evidence="1">The sequence shown here is derived from an EMBL/GenBank/DDBJ whole genome shotgun (WGS) entry which is preliminary data.</text>
</comment>
<reference evidence="1" key="2">
    <citation type="submission" date="2023-05" db="EMBL/GenBank/DDBJ databases">
        <authorList>
            <person name="Fouks B."/>
        </authorList>
    </citation>
    <scope>NUCLEOTIDE SEQUENCE</scope>
    <source>
        <strain evidence="1">Stay&amp;Tobe</strain>
        <tissue evidence="1">Testes</tissue>
    </source>
</reference>
<evidence type="ECO:0000313" key="2">
    <source>
        <dbReference type="Proteomes" id="UP001233999"/>
    </source>
</evidence>
<feature type="non-terminal residue" evidence="1">
    <location>
        <position position="77"/>
    </location>
</feature>
<feature type="non-terminal residue" evidence="1">
    <location>
        <position position="1"/>
    </location>
</feature>
<organism evidence="1 2">
    <name type="scientific">Diploptera punctata</name>
    <name type="common">Pacific beetle cockroach</name>
    <dbReference type="NCBI Taxonomy" id="6984"/>
    <lineage>
        <taxon>Eukaryota</taxon>
        <taxon>Metazoa</taxon>
        <taxon>Ecdysozoa</taxon>
        <taxon>Arthropoda</taxon>
        <taxon>Hexapoda</taxon>
        <taxon>Insecta</taxon>
        <taxon>Pterygota</taxon>
        <taxon>Neoptera</taxon>
        <taxon>Polyneoptera</taxon>
        <taxon>Dictyoptera</taxon>
        <taxon>Blattodea</taxon>
        <taxon>Blaberoidea</taxon>
        <taxon>Blaberidae</taxon>
        <taxon>Diplopterinae</taxon>
        <taxon>Diploptera</taxon>
    </lineage>
</organism>
<accession>A0AAD8E2E1</accession>
<gene>
    <name evidence="1" type="ORF">L9F63_008455</name>
</gene>
<dbReference type="EMBL" id="JASPKZ010010652">
    <property type="protein sequence ID" value="KAJ9574199.1"/>
    <property type="molecule type" value="Genomic_DNA"/>
</dbReference>
<proteinExistence type="predicted"/>
<name>A0AAD8E2E1_DIPPU</name>
<sequence length="77" mass="9076">HRANVTVIATSNNSANVAIRRRRSPSSRRIWRKWQPSRWVVPLIEIGANKTKLIMYIMIHKLNINFLQAESLFYVQD</sequence>
<evidence type="ECO:0000313" key="1">
    <source>
        <dbReference type="EMBL" id="KAJ9574199.1"/>
    </source>
</evidence>
<protein>
    <submittedName>
        <fullName evidence="1">Uncharacterized protein</fullName>
    </submittedName>
</protein>
<dbReference type="Proteomes" id="UP001233999">
    <property type="component" value="Unassembled WGS sequence"/>
</dbReference>